<dbReference type="Gene3D" id="3.30.40.10">
    <property type="entry name" value="Zinc/RING finger domain, C3HC4 (zinc finger)"/>
    <property type="match status" value="1"/>
</dbReference>
<dbReference type="GO" id="GO:0005524">
    <property type="term" value="F:ATP binding"/>
    <property type="evidence" value="ECO:0007669"/>
    <property type="project" value="InterPro"/>
</dbReference>
<dbReference type="SUPFAM" id="SSF52540">
    <property type="entry name" value="P-loop containing nucleoside triphosphate hydrolases"/>
    <property type="match status" value="2"/>
</dbReference>
<dbReference type="Proteomes" id="UP000245942">
    <property type="component" value="Unassembled WGS sequence"/>
</dbReference>
<dbReference type="InterPro" id="IPR000330">
    <property type="entry name" value="SNF2_N"/>
</dbReference>
<dbReference type="InterPro" id="IPR001841">
    <property type="entry name" value="Znf_RING"/>
</dbReference>
<dbReference type="Pfam" id="PF00271">
    <property type="entry name" value="Helicase_C"/>
    <property type="match status" value="1"/>
</dbReference>
<dbReference type="InterPro" id="IPR052583">
    <property type="entry name" value="ATP-helicase/E3_Ub-Ligase"/>
</dbReference>
<dbReference type="InterPro" id="IPR027417">
    <property type="entry name" value="P-loop_NTPase"/>
</dbReference>
<feature type="region of interest" description="Disordered" evidence="5">
    <location>
        <begin position="553"/>
        <end position="593"/>
    </location>
</feature>
<evidence type="ECO:0000313" key="9">
    <source>
        <dbReference type="Proteomes" id="UP000245942"/>
    </source>
</evidence>
<feature type="region of interest" description="Disordered" evidence="5">
    <location>
        <begin position="1551"/>
        <end position="1588"/>
    </location>
</feature>
<dbReference type="InterPro" id="IPR049730">
    <property type="entry name" value="SNF2/RAD54-like_C"/>
</dbReference>
<evidence type="ECO:0000256" key="2">
    <source>
        <dbReference type="ARBA" id="ARBA00022801"/>
    </source>
</evidence>
<keyword evidence="9" id="KW-1185">Reference proteome</keyword>
<evidence type="ECO:0000259" key="6">
    <source>
        <dbReference type="PROSITE" id="PS50089"/>
    </source>
</evidence>
<organism evidence="8 9">
    <name type="scientific">Pseudomicrostroma glucosiphilum</name>
    <dbReference type="NCBI Taxonomy" id="1684307"/>
    <lineage>
        <taxon>Eukaryota</taxon>
        <taxon>Fungi</taxon>
        <taxon>Dikarya</taxon>
        <taxon>Basidiomycota</taxon>
        <taxon>Ustilaginomycotina</taxon>
        <taxon>Exobasidiomycetes</taxon>
        <taxon>Microstromatales</taxon>
        <taxon>Microstromatales incertae sedis</taxon>
        <taxon>Pseudomicrostroma</taxon>
    </lineage>
</organism>
<dbReference type="SUPFAM" id="SSF57850">
    <property type="entry name" value="RING/U-box"/>
    <property type="match status" value="1"/>
</dbReference>
<evidence type="ECO:0000313" key="8">
    <source>
        <dbReference type="EMBL" id="PWN20791.1"/>
    </source>
</evidence>
<dbReference type="PROSITE" id="PS50089">
    <property type="entry name" value="ZF_RING_2"/>
    <property type="match status" value="1"/>
</dbReference>
<feature type="compositionally biased region" description="Acidic residues" evidence="5">
    <location>
        <begin position="53"/>
        <end position="68"/>
    </location>
</feature>
<evidence type="ECO:0000256" key="5">
    <source>
        <dbReference type="SAM" id="MobiDB-lite"/>
    </source>
</evidence>
<dbReference type="CDD" id="cd18793">
    <property type="entry name" value="SF2_C_SNF"/>
    <property type="match status" value="1"/>
</dbReference>
<dbReference type="InterPro" id="IPR038718">
    <property type="entry name" value="SNF2-like_sf"/>
</dbReference>
<dbReference type="SMART" id="SM00490">
    <property type="entry name" value="HELICc"/>
    <property type="match status" value="1"/>
</dbReference>
<feature type="compositionally biased region" description="Acidic residues" evidence="5">
    <location>
        <begin position="1551"/>
        <end position="1570"/>
    </location>
</feature>
<feature type="compositionally biased region" description="Acidic residues" evidence="5">
    <location>
        <begin position="1208"/>
        <end position="1220"/>
    </location>
</feature>
<dbReference type="PANTHER" id="PTHR45865">
    <property type="entry name" value="E3 UBIQUITIN-PROTEIN LIGASE SHPRH FAMILY MEMBER"/>
    <property type="match status" value="1"/>
</dbReference>
<dbReference type="GO" id="GO:0008270">
    <property type="term" value="F:zinc ion binding"/>
    <property type="evidence" value="ECO:0007669"/>
    <property type="project" value="UniProtKB-KW"/>
</dbReference>
<proteinExistence type="predicted"/>
<dbReference type="STRING" id="1684307.A0A316U8J5"/>
<dbReference type="InterPro" id="IPR001650">
    <property type="entry name" value="Helicase_C-like"/>
</dbReference>
<feature type="region of interest" description="Disordered" evidence="5">
    <location>
        <begin position="1197"/>
        <end position="1222"/>
    </location>
</feature>
<protein>
    <recommendedName>
        <fullName evidence="10">RING-type domain-containing protein</fullName>
    </recommendedName>
</protein>
<dbReference type="Pfam" id="PF00176">
    <property type="entry name" value="SNF2-rel_dom"/>
    <property type="match status" value="1"/>
</dbReference>
<reference evidence="8 9" key="1">
    <citation type="journal article" date="2018" name="Mol. Biol. Evol.">
        <title>Broad Genomic Sampling Reveals a Smut Pathogenic Ancestry of the Fungal Clade Ustilaginomycotina.</title>
        <authorList>
            <person name="Kijpornyongpan T."/>
            <person name="Mondo S.J."/>
            <person name="Barry K."/>
            <person name="Sandor L."/>
            <person name="Lee J."/>
            <person name="Lipzen A."/>
            <person name="Pangilinan J."/>
            <person name="LaButti K."/>
            <person name="Hainaut M."/>
            <person name="Henrissat B."/>
            <person name="Grigoriev I.V."/>
            <person name="Spatafora J.W."/>
            <person name="Aime M.C."/>
        </authorList>
    </citation>
    <scope>NUCLEOTIDE SEQUENCE [LARGE SCALE GENOMIC DNA]</scope>
    <source>
        <strain evidence="8 9">MCA 4718</strain>
    </source>
</reference>
<keyword evidence="4" id="KW-0479">Metal-binding</keyword>
<gene>
    <name evidence="8" type="ORF">BCV69DRAFT_312734</name>
</gene>
<evidence type="ECO:0000256" key="3">
    <source>
        <dbReference type="ARBA" id="ARBA00022840"/>
    </source>
</evidence>
<dbReference type="SMART" id="SM00184">
    <property type="entry name" value="RING"/>
    <property type="match status" value="1"/>
</dbReference>
<keyword evidence="4" id="KW-0862">Zinc</keyword>
<dbReference type="PANTHER" id="PTHR45865:SF1">
    <property type="entry name" value="E3 UBIQUITIN-PROTEIN LIGASE SHPRH"/>
    <property type="match status" value="1"/>
</dbReference>
<sequence length="1588" mass="177979">MPPRRRPRLDHQPDQDDGRGPPSSAHFSVESKASASSPPEDPARARSKSKTVEEEEIEESNEDEDEEVQDAIGLCTFKYHLGSNYRVDLLRTTGYTTRLFHSSSYEDVIRVLQKWYPDEELTEEAVPLAERPPEASGSQPPSTAALVANTLLNTPIKQENSSASSSSKTVPSPARKRKSKLDPFYLEAELIGGGKQSEAVGVGRLAIIAYAPKDVAQRLNNEYRAAKGPDSKAISPDTVLNLGYLDLASPRDKDHPLRNFSPCLIDQEWIIPRNAYIILQRPFFSDRQLSRGSSHWRSQDAYFVDNKGRKVWHLMATLSVDFVLPTKMLEYGQVPEEGGIVAKARPGAGRLRRFIAGILNSSPNDVHDGCCAHIEIDRSYATEDWWRPRRYGKASQLFYTLPERQLSLPLRTVADLRPPPPRPKMKSTKAEEAILEKPQPAKSGRKSIEEVLPTDPIEREHYLPLSVTINSLMRACRPSEEVPTVEPPKDIVATPLYKFQQQALAWMIARETSVDEDIGMPMPHWLRIKTRGIELCSCIEQYSFAMKKIGESFEGAPPPSKKARRGSKRSAAGPSQQHLRMSEQKAKTDARIEEERSPRHFYIDVVTGMLSRTEFCFSSPNTPGGILADELGLGKTLEILSLVAAHQRPDCFEDYSLSARIIAEKAPEDRPVTSVATLIIAPQALLPQWIQECQRHLPTSPILLYEPTWKETDPQGVTVAEMVRKLEGILIVFVSYEDLSRDYSRSTCAKYDNRIDRSISPLLEVFWWRIVADESQLFAAKAASSPLAKMCNALWRSNSWLCSSTPLNQPKDLSAICTYLDIDLFKARAVFAELIEAAFYRGDAESVRRLRGLCAKIMWRHERADVDAQIVLPMHEELEIKVKATGLEQSIRERQYTKTRDTIARALTNDRKLTDPELVMNLRKLISHPSIAPDLGYSNIASFESIFRRLARKTQDELNACKIMYAVQALVSNAMRKAYVDKDMDTDSWGDNTYWLEEGRHFSKDGVDMLLLQSAKFCEDAIETDTVLSGETLSSGTERQTALRIPEALYWIKFALGEPARPVAYLDPDRVTNLTFRKKFVQARDVPARKQKYYHPVARDVGTVEDPAWLEKIVGTGKESQEAALKAIKGQGEGTEPVFVNRLRGGKDGVRAEEQMWTWIPRRTFAAIHSKVMSIQVQMTKLHAELRWNRNRLAEVLGPESKEKDKDEEGDDGEASDDPDEGGHCPICLEEPVIAGVLPCLHSACYPCLVEMSRKNTNECPTCRRPYKGVDDITQAVKGTNQDNTDLRALDYGSKINCIASEVKTRLAKDPTTKVVIFSLFSKMLNRVYQSLTAIGLQCAVFAGPSTAQQEALTNFRDETGPPVLLCPMKMSEGAAGLTLNFANVAIIVEPVLNEALMTQAIGRINRIGQTRPTTTLKMVAEDTIEERIVQLAKRRAASERPVANAEADTLTKDELAWLFDIDVEQERQAQFRFRPAAPQLNLDDVPRLDNGNPDAPVRVGERGLQRLADAGIFGDGAPDLDMDDPFVEGEDDDGHLLLIDDHFDALAFDNLDDEHDDDSEDDSEDEGYDVENLADLPGDGGYFDRRE</sequence>
<dbReference type="PROSITE" id="PS51194">
    <property type="entry name" value="HELICASE_CTER"/>
    <property type="match status" value="1"/>
</dbReference>
<feature type="region of interest" description="Disordered" evidence="5">
    <location>
        <begin position="155"/>
        <end position="176"/>
    </location>
</feature>
<dbReference type="Pfam" id="PF13920">
    <property type="entry name" value="zf-C3HC4_3"/>
    <property type="match status" value="1"/>
</dbReference>
<keyword evidence="2" id="KW-0378">Hydrolase</keyword>
<name>A0A316U8J5_9BASI</name>
<dbReference type="Gene3D" id="3.40.50.10810">
    <property type="entry name" value="Tandem AAA-ATPase domain"/>
    <property type="match status" value="1"/>
</dbReference>
<accession>A0A316U8J5</accession>
<evidence type="ECO:0008006" key="10">
    <source>
        <dbReference type="Google" id="ProtNLM"/>
    </source>
</evidence>
<dbReference type="OrthoDB" id="2801544at2759"/>
<dbReference type="GO" id="GO:0016787">
    <property type="term" value="F:hydrolase activity"/>
    <property type="evidence" value="ECO:0007669"/>
    <property type="project" value="UniProtKB-KW"/>
</dbReference>
<feature type="region of interest" description="Disordered" evidence="5">
    <location>
        <begin position="123"/>
        <end position="142"/>
    </location>
</feature>
<dbReference type="Gene3D" id="3.40.50.300">
    <property type="entry name" value="P-loop containing nucleotide triphosphate hydrolases"/>
    <property type="match status" value="1"/>
</dbReference>
<keyword evidence="4" id="KW-0863">Zinc-finger</keyword>
<feature type="domain" description="Helicase C-terminal" evidence="7">
    <location>
        <begin position="1295"/>
        <end position="1449"/>
    </location>
</feature>
<keyword evidence="1" id="KW-0547">Nucleotide-binding</keyword>
<evidence type="ECO:0000256" key="1">
    <source>
        <dbReference type="ARBA" id="ARBA00022741"/>
    </source>
</evidence>
<dbReference type="RefSeq" id="XP_025347951.1">
    <property type="nucleotide sequence ID" value="XM_025494965.1"/>
</dbReference>
<feature type="compositionally biased region" description="Basic and acidic residues" evidence="5">
    <location>
        <begin position="580"/>
        <end position="593"/>
    </location>
</feature>
<keyword evidence="3" id="KW-0067">ATP-binding</keyword>
<evidence type="ECO:0000259" key="7">
    <source>
        <dbReference type="PROSITE" id="PS51194"/>
    </source>
</evidence>
<feature type="domain" description="RING-type" evidence="6">
    <location>
        <begin position="1225"/>
        <end position="1264"/>
    </location>
</feature>
<dbReference type="EMBL" id="KZ819327">
    <property type="protein sequence ID" value="PWN20791.1"/>
    <property type="molecule type" value="Genomic_DNA"/>
</dbReference>
<feature type="region of interest" description="Disordered" evidence="5">
    <location>
        <begin position="1"/>
        <end position="68"/>
    </location>
</feature>
<evidence type="ECO:0000256" key="4">
    <source>
        <dbReference type="PROSITE-ProRule" id="PRU00175"/>
    </source>
</evidence>
<feature type="compositionally biased region" description="Basic and acidic residues" evidence="5">
    <location>
        <begin position="9"/>
        <end position="19"/>
    </location>
</feature>
<dbReference type="InterPro" id="IPR013083">
    <property type="entry name" value="Znf_RING/FYVE/PHD"/>
</dbReference>
<dbReference type="GeneID" id="37016699"/>